<feature type="domain" description="Glutamine amidotransferase" evidence="10">
    <location>
        <begin position="32"/>
        <end position="118"/>
    </location>
</feature>
<dbReference type="InterPro" id="IPR004468">
    <property type="entry name" value="CTP_synthase"/>
</dbReference>
<dbReference type="Proteomes" id="UP001180081">
    <property type="component" value="Unassembled WGS sequence"/>
</dbReference>
<comment type="caution">
    <text evidence="11">The sequence shown here is derived from an EMBL/GenBank/DDBJ whole genome shotgun (WGS) entry which is preliminary data.</text>
</comment>
<gene>
    <name evidence="11" type="ORF">QWZ03_10550</name>
</gene>
<evidence type="ECO:0000256" key="3">
    <source>
        <dbReference type="ARBA" id="ARBA00012291"/>
    </source>
</evidence>
<dbReference type="EC" id="6.3.4.2" evidence="3"/>
<dbReference type="RefSeq" id="WP_290332676.1">
    <property type="nucleotide sequence ID" value="NZ_JAUFPU010000008.1"/>
</dbReference>
<keyword evidence="6" id="KW-0067">ATP-binding</keyword>
<dbReference type="SUPFAM" id="SSF52317">
    <property type="entry name" value="Class I glutamine amidotransferase-like"/>
    <property type="match status" value="1"/>
</dbReference>
<evidence type="ECO:0000256" key="6">
    <source>
        <dbReference type="ARBA" id="ARBA00022840"/>
    </source>
</evidence>
<keyword evidence="5" id="KW-0547">Nucleotide-binding</keyword>
<dbReference type="Gene3D" id="3.40.50.880">
    <property type="match status" value="1"/>
</dbReference>
<keyword evidence="4" id="KW-0436">Ligase</keyword>
<evidence type="ECO:0000256" key="2">
    <source>
        <dbReference type="ARBA" id="ARBA00007533"/>
    </source>
</evidence>
<evidence type="ECO:0000256" key="8">
    <source>
        <dbReference type="ARBA" id="ARBA00022975"/>
    </source>
</evidence>
<protein>
    <recommendedName>
        <fullName evidence="3">CTP synthase (glutamine hydrolyzing)</fullName>
        <ecNumber evidence="3">6.3.4.2</ecNumber>
    </recommendedName>
</protein>
<reference evidence="11" key="2">
    <citation type="submission" date="2023-06" db="EMBL/GenBank/DDBJ databases">
        <authorList>
            <person name="Lucena T."/>
            <person name="Sun Q."/>
        </authorList>
    </citation>
    <scope>NUCLEOTIDE SEQUENCE</scope>
    <source>
        <strain evidence="11">CECT 7703</strain>
    </source>
</reference>
<dbReference type="Pfam" id="PF00117">
    <property type="entry name" value="GATase"/>
    <property type="match status" value="1"/>
</dbReference>
<reference evidence="11" key="1">
    <citation type="journal article" date="2014" name="Int. J. Syst. Evol. Microbiol.">
        <title>Complete genome of a new Firmicutes species belonging to the dominant human colonic microbiota ('Ruminococcus bicirculans') reveals two chromosomes and a selective capacity to utilize plant glucans.</title>
        <authorList>
            <consortium name="NISC Comparative Sequencing Program"/>
            <person name="Wegmann U."/>
            <person name="Louis P."/>
            <person name="Goesmann A."/>
            <person name="Henrissat B."/>
            <person name="Duncan S.H."/>
            <person name="Flint H.J."/>
        </authorList>
    </citation>
    <scope>NUCLEOTIDE SEQUENCE</scope>
    <source>
        <strain evidence="11">CECT 7703</strain>
    </source>
</reference>
<accession>A0ABT8B4N1</accession>
<evidence type="ECO:0000313" key="12">
    <source>
        <dbReference type="Proteomes" id="UP001180081"/>
    </source>
</evidence>
<dbReference type="PANTHER" id="PTHR11550:SF0">
    <property type="entry name" value="CTP SYNTHASE-RELATED"/>
    <property type="match status" value="1"/>
</dbReference>
<comment type="similarity">
    <text evidence="2">Belongs to the CTP synthase family.</text>
</comment>
<evidence type="ECO:0000256" key="9">
    <source>
        <dbReference type="ARBA" id="ARBA00047781"/>
    </source>
</evidence>
<keyword evidence="12" id="KW-1185">Reference proteome</keyword>
<dbReference type="InterPro" id="IPR029062">
    <property type="entry name" value="Class_I_gatase-like"/>
</dbReference>
<evidence type="ECO:0000259" key="10">
    <source>
        <dbReference type="Pfam" id="PF00117"/>
    </source>
</evidence>
<evidence type="ECO:0000313" key="11">
    <source>
        <dbReference type="EMBL" id="MDN3577207.1"/>
    </source>
</evidence>
<evidence type="ECO:0000256" key="1">
    <source>
        <dbReference type="ARBA" id="ARBA00005171"/>
    </source>
</evidence>
<dbReference type="InterPro" id="IPR017926">
    <property type="entry name" value="GATASE"/>
</dbReference>
<name>A0ABT8B4N1_9NEIS</name>
<evidence type="ECO:0000256" key="5">
    <source>
        <dbReference type="ARBA" id="ARBA00022741"/>
    </source>
</evidence>
<dbReference type="NCBIfam" id="NF004836">
    <property type="entry name" value="PRK06186.1"/>
    <property type="match status" value="1"/>
</dbReference>
<dbReference type="EMBL" id="JAUFPU010000008">
    <property type="protein sequence ID" value="MDN3577207.1"/>
    <property type="molecule type" value="Genomic_DNA"/>
</dbReference>
<evidence type="ECO:0000256" key="7">
    <source>
        <dbReference type="ARBA" id="ARBA00022962"/>
    </source>
</evidence>
<sequence>MLHTPPLRIALVGDYHGQVLAHQAIPRALELAALALDCDLAPVWLPTDTLRQASDLDGYAGIWCVPASPYRSTAGALTAIRHARETGTPFLGTCGGFQHAVLEYARHVLGWHAAEHAETAPMAELAVISPLSCALVEETGLVQLRAGSRLAAAYGTPHALESYHCRYGINPALQASLLAGPLVAVAHDAAGEVRAVELTNHPFYIATLFQAERGALQGRLPALVSAFVRACQLKQAQHAGQPA</sequence>
<organism evidence="11 12">
    <name type="scientific">Chitinimonas viridis</name>
    <dbReference type="NCBI Taxonomy" id="664880"/>
    <lineage>
        <taxon>Bacteria</taxon>
        <taxon>Pseudomonadati</taxon>
        <taxon>Pseudomonadota</taxon>
        <taxon>Betaproteobacteria</taxon>
        <taxon>Neisseriales</taxon>
        <taxon>Chitinibacteraceae</taxon>
        <taxon>Chitinimonas</taxon>
    </lineage>
</organism>
<dbReference type="PANTHER" id="PTHR11550">
    <property type="entry name" value="CTP SYNTHASE"/>
    <property type="match status" value="1"/>
</dbReference>
<keyword evidence="7" id="KW-0315">Glutamine amidotransferase</keyword>
<comment type="pathway">
    <text evidence="1">Pyrimidine metabolism; CTP biosynthesis via de novo pathway; CTP from UDP: step 2/2.</text>
</comment>
<comment type="catalytic activity">
    <reaction evidence="9">
        <text>UTP + L-glutamine + ATP + H2O = CTP + L-glutamate + ADP + phosphate + 2 H(+)</text>
        <dbReference type="Rhea" id="RHEA:26426"/>
        <dbReference type="ChEBI" id="CHEBI:15377"/>
        <dbReference type="ChEBI" id="CHEBI:15378"/>
        <dbReference type="ChEBI" id="CHEBI:29985"/>
        <dbReference type="ChEBI" id="CHEBI:30616"/>
        <dbReference type="ChEBI" id="CHEBI:37563"/>
        <dbReference type="ChEBI" id="CHEBI:43474"/>
        <dbReference type="ChEBI" id="CHEBI:46398"/>
        <dbReference type="ChEBI" id="CHEBI:58359"/>
        <dbReference type="ChEBI" id="CHEBI:456216"/>
        <dbReference type="EC" id="6.3.4.2"/>
    </reaction>
</comment>
<keyword evidence="8" id="KW-0665">Pyrimidine biosynthesis</keyword>
<evidence type="ECO:0000256" key="4">
    <source>
        <dbReference type="ARBA" id="ARBA00022598"/>
    </source>
</evidence>
<proteinExistence type="inferred from homology"/>